<dbReference type="GO" id="GO:0016020">
    <property type="term" value="C:membrane"/>
    <property type="evidence" value="ECO:0007669"/>
    <property type="project" value="UniProtKB-SubCell"/>
</dbReference>
<protein>
    <submittedName>
        <fullName evidence="9">Exopolysaccharide biosynthesis polyprenyl glycosylphosphotransferase</fullName>
    </submittedName>
</protein>
<feature type="transmembrane region" description="Helical" evidence="7">
    <location>
        <begin position="53"/>
        <end position="72"/>
    </location>
</feature>
<evidence type="ECO:0000256" key="2">
    <source>
        <dbReference type="ARBA" id="ARBA00006464"/>
    </source>
</evidence>
<evidence type="ECO:0000256" key="5">
    <source>
        <dbReference type="ARBA" id="ARBA00022989"/>
    </source>
</evidence>
<dbReference type="Proteomes" id="UP000000450">
    <property type="component" value="Chromosome"/>
</dbReference>
<feature type="transmembrane region" description="Helical" evidence="7">
    <location>
        <begin position="84"/>
        <end position="105"/>
    </location>
</feature>
<evidence type="ECO:0000256" key="6">
    <source>
        <dbReference type="ARBA" id="ARBA00023136"/>
    </source>
</evidence>
<evidence type="ECO:0000256" key="7">
    <source>
        <dbReference type="SAM" id="Phobius"/>
    </source>
</evidence>
<dbReference type="InterPro" id="IPR017475">
    <property type="entry name" value="EPS_sugar_tfrase"/>
</dbReference>
<feature type="transmembrane region" description="Helical" evidence="7">
    <location>
        <begin position="23"/>
        <end position="41"/>
    </location>
</feature>
<gene>
    <name evidence="9" type="ordered locus">Dtpsy_2598</name>
</gene>
<dbReference type="EMBL" id="CP001392">
    <property type="protein sequence ID" value="ACM34033.1"/>
    <property type="molecule type" value="Genomic_DNA"/>
</dbReference>
<evidence type="ECO:0000313" key="10">
    <source>
        <dbReference type="Proteomes" id="UP000000450"/>
    </source>
</evidence>
<evidence type="ECO:0000313" key="9">
    <source>
        <dbReference type="EMBL" id="ACM34033.1"/>
    </source>
</evidence>
<keyword evidence="5 7" id="KW-1133">Transmembrane helix</keyword>
<feature type="transmembrane region" description="Helical" evidence="7">
    <location>
        <begin position="254"/>
        <end position="275"/>
    </location>
</feature>
<comment type="similarity">
    <text evidence="2">Belongs to the bacterial sugar transferase family.</text>
</comment>
<dbReference type="Pfam" id="PF02397">
    <property type="entry name" value="Bac_transf"/>
    <property type="match status" value="1"/>
</dbReference>
<keyword evidence="10" id="KW-1185">Reference proteome</keyword>
<evidence type="ECO:0000256" key="1">
    <source>
        <dbReference type="ARBA" id="ARBA00004141"/>
    </source>
</evidence>
<dbReference type="PANTHER" id="PTHR30576:SF0">
    <property type="entry name" value="UNDECAPRENYL-PHOSPHATE N-ACETYLGALACTOSAMINYL 1-PHOSPHATE TRANSFERASE-RELATED"/>
    <property type="match status" value="1"/>
</dbReference>
<proteinExistence type="inferred from homology"/>
<dbReference type="InterPro" id="IPR003362">
    <property type="entry name" value="Bact_transf"/>
</dbReference>
<dbReference type="PANTHER" id="PTHR30576">
    <property type="entry name" value="COLANIC BIOSYNTHESIS UDP-GLUCOSE LIPID CARRIER TRANSFERASE"/>
    <property type="match status" value="1"/>
</dbReference>
<keyword evidence="3" id="KW-0808">Transferase</keyword>
<dbReference type="KEGG" id="dia:Dtpsy_2598"/>
<accession>A0A9J9UBY3</accession>
<dbReference type="AlphaFoldDB" id="A0A9J9UBY3"/>
<keyword evidence="4 7" id="KW-0812">Transmembrane</keyword>
<dbReference type="RefSeq" id="WP_015913953.1">
    <property type="nucleotide sequence ID" value="NC_011992.1"/>
</dbReference>
<feature type="domain" description="Bacterial sugar transferase" evidence="8">
    <location>
        <begin position="249"/>
        <end position="431"/>
    </location>
</feature>
<name>A0A9J9UBY3_ACIET</name>
<dbReference type="NCBIfam" id="TIGR03025">
    <property type="entry name" value="EPS_sugtrans"/>
    <property type="match status" value="1"/>
</dbReference>
<reference evidence="9 10" key="1">
    <citation type="journal article" date="2010" name="J. Bacteriol.">
        <title>Completed genome sequence of the anaerobic iron-oxidizing bacterium Acidovorax ebreus strain TPSY.</title>
        <authorList>
            <person name="Byrne-Bailey K.G."/>
            <person name="Weber K.A."/>
            <person name="Chair A.H."/>
            <person name="Bose S."/>
            <person name="Knox T."/>
            <person name="Spanbauer T.L."/>
            <person name="Chertkov O."/>
            <person name="Coates J.D."/>
        </authorList>
    </citation>
    <scope>NUCLEOTIDE SEQUENCE [LARGE SCALE GENOMIC DNA]</scope>
    <source>
        <strain evidence="9 10">TPSY</strain>
    </source>
</reference>
<keyword evidence="6 7" id="KW-0472">Membrane</keyword>
<organism evidence="9 10">
    <name type="scientific">Acidovorax ebreus (strain TPSY)</name>
    <name type="common">Diaphorobacter sp. (strain TPSY)</name>
    <dbReference type="NCBI Taxonomy" id="535289"/>
    <lineage>
        <taxon>Bacteria</taxon>
        <taxon>Pseudomonadati</taxon>
        <taxon>Pseudomonadota</taxon>
        <taxon>Betaproteobacteria</taxon>
        <taxon>Burkholderiales</taxon>
        <taxon>Comamonadaceae</taxon>
        <taxon>Diaphorobacter</taxon>
    </lineage>
</organism>
<comment type="subcellular location">
    <subcellularLocation>
        <location evidence="1">Membrane</location>
        <topology evidence="1">Multi-pass membrane protein</topology>
    </subcellularLocation>
</comment>
<evidence type="ECO:0000259" key="8">
    <source>
        <dbReference type="Pfam" id="PF02397"/>
    </source>
</evidence>
<sequence>MTQPVVTSRPCAEPDPARRDGALLWWSLLGLLPQALGYAIAHKMQHAGWVTPLFPATVLWCAVSYLLATRWLHQGAHLPPREQGGFLLVVITVAFLLTPLGFALLQAPYSRGAVLMAYMLALAWLLCGHALWGTRRTLHLAYVDADLPYVLRQMLRPQEQGDDRLRLTSWVAGLPARKQRVAVDGVVLDRLADPDPQRQQWISELKLQRIPLYSAEAAAEMLSGRKITGTLGEQDLWQLTNYPAYDIAKRMLDLGLTLITVPLWVPLCMAAGLAVKFDSPGPMLYSQQRMGRHGRSFRIWKLRSMRHEPASHIVQFAKQQDDRITSVGRFIRRTRLDELPQLWNVLRGEMSLIGPRPEQAEFAHHFAAAMPAYPYRHLMRPGLTGWAQVQHGYTDSAEQTAIKLSYDLYYVTHCSMALDLLIAYKTVRTVLTGFGAR</sequence>
<feature type="transmembrane region" description="Helical" evidence="7">
    <location>
        <begin position="112"/>
        <end position="132"/>
    </location>
</feature>
<dbReference type="GO" id="GO:0016780">
    <property type="term" value="F:phosphotransferase activity, for other substituted phosphate groups"/>
    <property type="evidence" value="ECO:0007669"/>
    <property type="project" value="TreeGrafter"/>
</dbReference>
<evidence type="ECO:0000256" key="3">
    <source>
        <dbReference type="ARBA" id="ARBA00022679"/>
    </source>
</evidence>
<evidence type="ECO:0000256" key="4">
    <source>
        <dbReference type="ARBA" id="ARBA00022692"/>
    </source>
</evidence>